<proteinExistence type="predicted"/>
<feature type="coiled-coil region" evidence="2">
    <location>
        <begin position="174"/>
        <end position="238"/>
    </location>
</feature>
<feature type="domain" description="B box-type" evidence="4">
    <location>
        <begin position="87"/>
        <end position="130"/>
    </location>
</feature>
<evidence type="ECO:0000256" key="3">
    <source>
        <dbReference type="SAM" id="MobiDB-lite"/>
    </source>
</evidence>
<dbReference type="PANTHER" id="PTHR25462">
    <property type="entry name" value="BONUS, ISOFORM C-RELATED"/>
    <property type="match status" value="1"/>
</dbReference>
<dbReference type="GO" id="GO:0008270">
    <property type="term" value="F:zinc ion binding"/>
    <property type="evidence" value="ECO:0007669"/>
    <property type="project" value="UniProtKB-KW"/>
</dbReference>
<accession>A0A8W8JAE1</accession>
<evidence type="ECO:0000256" key="2">
    <source>
        <dbReference type="SAM" id="Coils"/>
    </source>
</evidence>
<keyword evidence="1" id="KW-0863">Zinc-finger</keyword>
<dbReference type="GO" id="GO:0061630">
    <property type="term" value="F:ubiquitin protein ligase activity"/>
    <property type="evidence" value="ECO:0007669"/>
    <property type="project" value="TreeGrafter"/>
</dbReference>
<evidence type="ECO:0000256" key="1">
    <source>
        <dbReference type="PROSITE-ProRule" id="PRU00024"/>
    </source>
</evidence>
<dbReference type="CDD" id="cd19757">
    <property type="entry name" value="Bbox1"/>
    <property type="match status" value="1"/>
</dbReference>
<dbReference type="InterPro" id="IPR000315">
    <property type="entry name" value="Znf_B-box"/>
</dbReference>
<evidence type="ECO:0000313" key="6">
    <source>
        <dbReference type="Proteomes" id="UP000005408"/>
    </source>
</evidence>
<dbReference type="Pfam" id="PF00643">
    <property type="entry name" value="zf-B_box"/>
    <property type="match status" value="1"/>
</dbReference>
<dbReference type="Proteomes" id="UP000005408">
    <property type="component" value="Unassembled WGS sequence"/>
</dbReference>
<sequence length="394" mass="45537">MFEASHCTSPRSLDRVIRCVLRIPNTLNRSMASAFPEEDLDESCDNCGEDRVCYCLKCMLSLCKKCKDSHAHSEEGHDILDLPPLEQNMPMCAQHNDRESTLYCWGCQVPTCEECARENHLKEGHDVVEMTTAALIKRNQLIRDFAEEKNKLTPQLQSQVKNIEEGVEAYKAYFQNLKDAMTAQAEKLKQMVNEVVEERQRELKEMEKNSAIILQEQRQKLEDHVAEIHDTINEYRETEQSGDPEKIKEFADKNMDKISRLKQFPEMVKVTPPTYESAKVDVDFIREMFGTLVFKEHTWSTDERLKIPDPDELIQLPTIEKEEVRRKFGTLVVTEAEPTEEDTQENQRTEETDPPVEAPEGDREFSESVISYHEDIPGETDETKDIKKNASDSE</sequence>
<dbReference type="PROSITE" id="PS50119">
    <property type="entry name" value="ZF_BBOX"/>
    <property type="match status" value="2"/>
</dbReference>
<protein>
    <recommendedName>
        <fullName evidence="4">B box-type domain-containing protein</fullName>
    </recommendedName>
</protein>
<feature type="compositionally biased region" description="Basic and acidic residues" evidence="3">
    <location>
        <begin position="360"/>
        <end position="394"/>
    </location>
</feature>
<dbReference type="InterPro" id="IPR047153">
    <property type="entry name" value="TRIM45/56/19-like"/>
</dbReference>
<dbReference type="EnsemblMetazoa" id="G17542.1">
    <property type="protein sequence ID" value="G17542.1:cds"/>
    <property type="gene ID" value="G17542"/>
</dbReference>
<dbReference type="SUPFAM" id="SSF58113">
    <property type="entry name" value="Apolipoprotein A-I"/>
    <property type="match status" value="1"/>
</dbReference>
<dbReference type="Gene3D" id="3.30.160.60">
    <property type="entry name" value="Classic Zinc Finger"/>
    <property type="match status" value="1"/>
</dbReference>
<feature type="region of interest" description="Disordered" evidence="3">
    <location>
        <begin position="334"/>
        <end position="394"/>
    </location>
</feature>
<evidence type="ECO:0000313" key="5">
    <source>
        <dbReference type="EnsemblMetazoa" id="G17542.1:cds"/>
    </source>
</evidence>
<dbReference type="SUPFAM" id="SSF57845">
    <property type="entry name" value="B-box zinc-binding domain"/>
    <property type="match status" value="1"/>
</dbReference>
<feature type="domain" description="B box-type" evidence="4">
    <location>
        <begin position="44"/>
        <end position="82"/>
    </location>
</feature>
<reference evidence="5" key="1">
    <citation type="submission" date="2022-08" db="UniProtKB">
        <authorList>
            <consortium name="EnsemblMetazoa"/>
        </authorList>
    </citation>
    <scope>IDENTIFICATION</scope>
    <source>
        <strain evidence="5">05x7-T-G4-1.051#20</strain>
    </source>
</reference>
<keyword evidence="1" id="KW-0479">Metal-binding</keyword>
<evidence type="ECO:0000259" key="4">
    <source>
        <dbReference type="PROSITE" id="PS50119"/>
    </source>
</evidence>
<dbReference type="SMART" id="SM00336">
    <property type="entry name" value="BBOX"/>
    <property type="match status" value="2"/>
</dbReference>
<name>A0A8W8JAE1_MAGGI</name>
<dbReference type="PANTHER" id="PTHR25462:SF296">
    <property type="entry name" value="MEIOTIC P26, ISOFORM F"/>
    <property type="match status" value="1"/>
</dbReference>
<keyword evidence="2" id="KW-0175">Coiled coil</keyword>
<organism evidence="5 6">
    <name type="scientific">Magallana gigas</name>
    <name type="common">Pacific oyster</name>
    <name type="synonym">Crassostrea gigas</name>
    <dbReference type="NCBI Taxonomy" id="29159"/>
    <lineage>
        <taxon>Eukaryota</taxon>
        <taxon>Metazoa</taxon>
        <taxon>Spiralia</taxon>
        <taxon>Lophotrochozoa</taxon>
        <taxon>Mollusca</taxon>
        <taxon>Bivalvia</taxon>
        <taxon>Autobranchia</taxon>
        <taxon>Pteriomorphia</taxon>
        <taxon>Ostreida</taxon>
        <taxon>Ostreoidea</taxon>
        <taxon>Ostreidae</taxon>
        <taxon>Magallana</taxon>
    </lineage>
</organism>
<keyword evidence="1" id="KW-0862">Zinc</keyword>
<keyword evidence="6" id="KW-1185">Reference proteome</keyword>
<dbReference type="GO" id="GO:0005654">
    <property type="term" value="C:nucleoplasm"/>
    <property type="evidence" value="ECO:0007669"/>
    <property type="project" value="TreeGrafter"/>
</dbReference>
<dbReference type="AlphaFoldDB" id="A0A8W8JAE1"/>